<dbReference type="RefSeq" id="WP_013030953.1">
    <property type="nucleotide sequence ID" value="NC_013959.1"/>
</dbReference>
<dbReference type="KEGG" id="slt:Slit_2832"/>
<dbReference type="HOGENOM" id="CLU_1578518_0_0_4"/>
<name>D5CPR2_SIDLE</name>
<evidence type="ECO:0000313" key="2">
    <source>
        <dbReference type="Proteomes" id="UP000001625"/>
    </source>
</evidence>
<keyword evidence="2" id="KW-1185">Reference proteome</keyword>
<proteinExistence type="predicted"/>
<gene>
    <name evidence="1" type="ordered locus">Slit_2832</name>
</gene>
<dbReference type="EMBL" id="CP001965">
    <property type="protein sequence ID" value="ADE13057.1"/>
    <property type="molecule type" value="Genomic_DNA"/>
</dbReference>
<sequence length="162" mass="18854">MDKLGLPPLVSNIRDGDVTWKKIESIDYELLGYFLSCHLIIEYYMDEYLQTRYPTLDWENSKQTFAQKIALLSKEKYPEKYNSIPAIKYLNGLRNKISHKIEFKITDEGLIPISQYLEKCCGNDKPLPDTPKEKLSLFTSMVCVWFAAKISSYATHSKITRK</sequence>
<protein>
    <submittedName>
        <fullName evidence="1">Uncharacterized protein</fullName>
    </submittedName>
</protein>
<evidence type="ECO:0000313" key="1">
    <source>
        <dbReference type="EMBL" id="ADE13057.1"/>
    </source>
</evidence>
<dbReference type="eggNOG" id="ENOG5033J52">
    <property type="taxonomic scope" value="Bacteria"/>
</dbReference>
<dbReference type="OrthoDB" id="9134235at2"/>
<dbReference type="AlphaFoldDB" id="D5CPR2"/>
<reference evidence="1 2" key="1">
    <citation type="submission" date="2010-03" db="EMBL/GenBank/DDBJ databases">
        <title>Complete sequence of Sideroxydans lithotrophicus ES-1.</title>
        <authorList>
            <consortium name="US DOE Joint Genome Institute"/>
            <person name="Lucas S."/>
            <person name="Copeland A."/>
            <person name="Lapidus A."/>
            <person name="Cheng J.-F."/>
            <person name="Bruce D."/>
            <person name="Goodwin L."/>
            <person name="Pitluck S."/>
            <person name="Munk A.C."/>
            <person name="Detter J.C."/>
            <person name="Han C."/>
            <person name="Tapia R."/>
            <person name="Larimer F."/>
            <person name="Land M."/>
            <person name="Hauser L."/>
            <person name="Kyrpides N."/>
            <person name="Ivanova N."/>
            <person name="Emerson D."/>
            <person name="Woyke T."/>
        </authorList>
    </citation>
    <scope>NUCLEOTIDE SEQUENCE [LARGE SCALE GENOMIC DNA]</scope>
    <source>
        <strain evidence="1 2">ES-1</strain>
    </source>
</reference>
<accession>D5CPR2</accession>
<organism evidence="1 2">
    <name type="scientific">Sideroxydans lithotrophicus (strain ES-1)</name>
    <dbReference type="NCBI Taxonomy" id="580332"/>
    <lineage>
        <taxon>Bacteria</taxon>
        <taxon>Pseudomonadati</taxon>
        <taxon>Pseudomonadota</taxon>
        <taxon>Betaproteobacteria</taxon>
        <taxon>Nitrosomonadales</taxon>
        <taxon>Gallionellaceae</taxon>
        <taxon>Sideroxydans</taxon>
    </lineage>
</organism>
<dbReference type="Proteomes" id="UP000001625">
    <property type="component" value="Chromosome"/>
</dbReference>